<evidence type="ECO:0000313" key="1">
    <source>
        <dbReference type="EMBL" id="GAA0175516.1"/>
    </source>
</evidence>
<dbReference type="EMBL" id="BAABME010043319">
    <property type="protein sequence ID" value="GAA0175516.1"/>
    <property type="molecule type" value="Genomic_DNA"/>
</dbReference>
<comment type="caution">
    <text evidence="1">The sequence shown here is derived from an EMBL/GenBank/DDBJ whole genome shotgun (WGS) entry which is preliminary data.</text>
</comment>
<accession>A0AAV3RJU1</accession>
<dbReference type="InterPro" id="IPR036691">
    <property type="entry name" value="Endo/exonu/phosph_ase_sf"/>
</dbReference>
<name>A0AAV3RJU1_LITER</name>
<evidence type="ECO:0008006" key="3">
    <source>
        <dbReference type="Google" id="ProtNLM"/>
    </source>
</evidence>
<dbReference type="SUPFAM" id="SSF56219">
    <property type="entry name" value="DNase I-like"/>
    <property type="match status" value="1"/>
</dbReference>
<proteinExistence type="predicted"/>
<keyword evidence="2" id="KW-1185">Reference proteome</keyword>
<dbReference type="AlphaFoldDB" id="A0AAV3RJU1"/>
<dbReference type="Proteomes" id="UP001454036">
    <property type="component" value="Unassembled WGS sequence"/>
</dbReference>
<protein>
    <recommendedName>
        <fullName evidence="3">Endonuclease/exonuclease/phosphatase</fullName>
    </recommendedName>
</protein>
<organism evidence="1 2">
    <name type="scientific">Lithospermum erythrorhizon</name>
    <name type="common">Purple gromwell</name>
    <name type="synonym">Lithospermum officinale var. erythrorhizon</name>
    <dbReference type="NCBI Taxonomy" id="34254"/>
    <lineage>
        <taxon>Eukaryota</taxon>
        <taxon>Viridiplantae</taxon>
        <taxon>Streptophyta</taxon>
        <taxon>Embryophyta</taxon>
        <taxon>Tracheophyta</taxon>
        <taxon>Spermatophyta</taxon>
        <taxon>Magnoliopsida</taxon>
        <taxon>eudicotyledons</taxon>
        <taxon>Gunneridae</taxon>
        <taxon>Pentapetalae</taxon>
        <taxon>asterids</taxon>
        <taxon>lamiids</taxon>
        <taxon>Boraginales</taxon>
        <taxon>Boraginaceae</taxon>
        <taxon>Boraginoideae</taxon>
        <taxon>Lithospermeae</taxon>
        <taxon>Lithospermum</taxon>
    </lineage>
</organism>
<gene>
    <name evidence="1" type="ORF">LIER_44000</name>
</gene>
<sequence>MRGLGNEESSVEEENSLAKEAVKSKVVTNSVLRVEVDDPNRPQSLIWRLSLGIVRTCDDEIRRGQLAELQNRALGGSEGWCLMGDYNDVLDKSEKQGGNERTEGSMKMFKDFDETNALLYLGFMGSPFTWCNRRDGG</sequence>
<reference evidence="1 2" key="1">
    <citation type="submission" date="2024-01" db="EMBL/GenBank/DDBJ databases">
        <title>The complete chloroplast genome sequence of Lithospermum erythrorhizon: insights into the phylogenetic relationship among Boraginaceae species and the maternal lineages of purple gromwells.</title>
        <authorList>
            <person name="Okada T."/>
            <person name="Watanabe K."/>
        </authorList>
    </citation>
    <scope>NUCLEOTIDE SEQUENCE [LARGE SCALE GENOMIC DNA]</scope>
</reference>
<evidence type="ECO:0000313" key="2">
    <source>
        <dbReference type="Proteomes" id="UP001454036"/>
    </source>
</evidence>